<accession>A0AAF0F0X9</accession>
<feature type="compositionally biased region" description="Polar residues" evidence="1">
    <location>
        <begin position="225"/>
        <end position="236"/>
    </location>
</feature>
<feature type="region of interest" description="Disordered" evidence="1">
    <location>
        <begin position="14"/>
        <end position="44"/>
    </location>
</feature>
<feature type="compositionally biased region" description="Basic residues" evidence="1">
    <location>
        <begin position="307"/>
        <end position="323"/>
    </location>
</feature>
<evidence type="ECO:0000313" key="2">
    <source>
        <dbReference type="EMBL" id="WFD38477.1"/>
    </source>
</evidence>
<feature type="region of interest" description="Disordered" evidence="1">
    <location>
        <begin position="1100"/>
        <end position="1185"/>
    </location>
</feature>
<sequence>MSYEDMDALAIGPVDPYLSAGGPSGAPRPPPRSEAKEQRRRKRRMQLAAALVEADNDEIQRRVAFLASMDPKAKDRPTQVSLVPKYANQSVLFHEALAGYTQQTRPVYVHTPQSMRELTRSYLGMGAQWIGDDSQEMHMIDDSTAQRGDMASVESVAQNLLQLQLSPKQFGSPFVAWQPPEPQPPEEAPPEAPELERPALRSSSSMPSLTEAVKEERDEVPDVSMDTTQTSAQDLTRSALMLQRIRKSRVISESKSVGDADLSEDMDEPPAEPAEASQVSEEPSVDAEPEQPPPVEPTSDLLGFRARVLKPRAERRRSSRRHSLAVSGWPEESALAESAPETPAIEQNHQQESHSDMTTRQLQRLLQGKGDVDSQHGTSDAGHSANSAPLENLAPMLARRETARANDLTSAKWTKRKSGLRALFPFERRKPPKAHANEPTDKPMIQLDTGDESVGAPQWRGMIEESPVMERPRGSSAVQFASTAQTYGDEDLIGVSLKTPVVDNDRPDEAWAQPEAPAAHDASYEPAPVEPAGPRSKGLTYICIPAPLEYTPREFPVTPFFVPHGAFYVDDRGVVLPRNKTQDEAHFELDFGPVQVPEGIGRRVLYPTTALFRNALVSRDDDHEGWGFERYTNALAYFKPSLYADDDDSDDEVPLMDVRIQTREEHLARRRVHRERVRRKRAHLERRRLRELAKRQGKRASVFGIEEESSEYESDSASTDWSGFSSDETDPDEPWKDDRRPAGKLYGKSLIGLAGEQDVQRQNKVRFYGQVNPDRHSAPPEGLGGFYNDTRERMAKVFGPHPRWMNDIARREEKSQQEQYDALKVGGTPLLDTQETTDLLMEPGVQEGIIYPSVHDAEEAEALAAEAADDAAVAAWQDSSDDDLPKEKPRFDKSRPRWEAREEDDIPLNRLRRRSTAADANSLAGESDDEQPLGNRHRQAAIIAENQALIKQLLEENRQVRMSLQMLTSMPYAAGMPFAPPWMPPARSSGGFGSMLHIDEDVPLLDMDNVQDIGMVDPAMLHGPMHGMPESFEKGAPVYEQQPDEHTGGLDGAEMQAPSPATQAIPTWDSTNVQPEVFEWLAASEAAHPDAAVQGPRFEEVAEDHAASQEATKEAPHDAREGAQAPEPAQGEAAGPGPTEEHDSLTEAEREYDTAYAAAEQEAAEEAQAEAEQARQEAEAAAAQYAAEHDYADDPVYASHNVWDGEGWDATRQESYMDNGMPGYDAYEHGYNPAYEKYNGYDQGDGYAHGYAHAEGAYDGEYDTNAYSAWDQGYGPEHFGPTQGYGQEQYDPTQAYAEHDPAQGYDQAHYDQGYAHEHAYGGDGHVHEHANDQGYANEHAYDGQGYAQGQGYDYEHTYDHGYTHQDAYDHGYAQDRMDDQYAPDQPEAHHPSHHETADLLELYSDEAP</sequence>
<feature type="region of interest" description="Disordered" evidence="1">
    <location>
        <begin position="505"/>
        <end position="535"/>
    </location>
</feature>
<name>A0AAF0F0X9_9BASI</name>
<protein>
    <submittedName>
        <fullName evidence="2">Uncharacterized protein</fullName>
    </submittedName>
</protein>
<feature type="compositionally biased region" description="Basic and acidic residues" evidence="1">
    <location>
        <begin position="1368"/>
        <end position="1379"/>
    </location>
</feature>
<evidence type="ECO:0000313" key="3">
    <source>
        <dbReference type="Proteomes" id="UP001217754"/>
    </source>
</evidence>
<dbReference type="GeneID" id="85225079"/>
<dbReference type="Proteomes" id="UP001217754">
    <property type="component" value="Chromosome 2"/>
</dbReference>
<proteinExistence type="predicted"/>
<dbReference type="RefSeq" id="XP_060121374.1">
    <property type="nucleotide sequence ID" value="XM_060265391.1"/>
</dbReference>
<feature type="compositionally biased region" description="Basic and acidic residues" evidence="1">
    <location>
        <begin position="883"/>
        <end position="900"/>
    </location>
</feature>
<gene>
    <name evidence="2" type="ORF">MJAP1_001430</name>
</gene>
<feature type="region of interest" description="Disordered" evidence="1">
    <location>
        <begin position="172"/>
        <end position="393"/>
    </location>
</feature>
<feature type="region of interest" description="Disordered" evidence="1">
    <location>
        <begin position="1039"/>
        <end position="1067"/>
    </location>
</feature>
<feature type="compositionally biased region" description="Pro residues" evidence="1">
    <location>
        <begin position="179"/>
        <end position="192"/>
    </location>
</feature>
<dbReference type="EMBL" id="CP119959">
    <property type="protein sequence ID" value="WFD38477.1"/>
    <property type="molecule type" value="Genomic_DNA"/>
</dbReference>
<feature type="region of interest" description="Disordered" evidence="1">
    <location>
        <begin position="422"/>
        <end position="452"/>
    </location>
</feature>
<feature type="compositionally biased region" description="Basic and acidic residues" evidence="1">
    <location>
        <begin position="1139"/>
        <end position="1153"/>
    </location>
</feature>
<feature type="compositionally biased region" description="Basic and acidic residues" evidence="1">
    <location>
        <begin position="1100"/>
        <end position="1121"/>
    </location>
</feature>
<feature type="compositionally biased region" description="Acidic residues" evidence="1">
    <location>
        <begin position="705"/>
        <end position="714"/>
    </location>
</feature>
<feature type="compositionally biased region" description="Low complexity" evidence="1">
    <location>
        <begin position="330"/>
        <end position="344"/>
    </location>
</feature>
<feature type="region of interest" description="Disordered" evidence="1">
    <location>
        <begin position="873"/>
        <end position="934"/>
    </location>
</feature>
<reference evidence="2" key="1">
    <citation type="submission" date="2023-03" db="EMBL/GenBank/DDBJ databases">
        <title>Mating type loci evolution in Malassezia.</title>
        <authorList>
            <person name="Coelho M.A."/>
        </authorList>
    </citation>
    <scope>NUCLEOTIDE SEQUENCE</scope>
    <source>
        <strain evidence="2">CBS 9431</strain>
    </source>
</reference>
<keyword evidence="3" id="KW-1185">Reference proteome</keyword>
<feature type="compositionally biased region" description="Acidic residues" evidence="1">
    <location>
        <begin position="261"/>
        <end position="270"/>
    </location>
</feature>
<feature type="region of interest" description="Disordered" evidence="1">
    <location>
        <begin position="1368"/>
        <end position="1408"/>
    </location>
</feature>
<feature type="compositionally biased region" description="Low complexity" evidence="1">
    <location>
        <begin position="1122"/>
        <end position="1138"/>
    </location>
</feature>
<feature type="region of interest" description="Disordered" evidence="1">
    <location>
        <begin position="703"/>
        <end position="741"/>
    </location>
</feature>
<evidence type="ECO:0000256" key="1">
    <source>
        <dbReference type="SAM" id="MobiDB-lite"/>
    </source>
</evidence>
<feature type="compositionally biased region" description="Basic and acidic residues" evidence="1">
    <location>
        <begin position="1386"/>
        <end position="1397"/>
    </location>
</feature>
<feature type="compositionally biased region" description="Low complexity" evidence="1">
    <location>
        <begin position="273"/>
        <end position="282"/>
    </location>
</feature>
<organism evidence="2 3">
    <name type="scientific">Malassezia japonica</name>
    <dbReference type="NCBI Taxonomy" id="223818"/>
    <lineage>
        <taxon>Eukaryota</taxon>
        <taxon>Fungi</taxon>
        <taxon>Dikarya</taxon>
        <taxon>Basidiomycota</taxon>
        <taxon>Ustilaginomycotina</taxon>
        <taxon>Malasseziomycetes</taxon>
        <taxon>Malasseziales</taxon>
        <taxon>Malasseziaceae</taxon>
        <taxon>Malassezia</taxon>
    </lineage>
</organism>